<sequence length="188" mass="20666">MLRAIARALAAAVSGLWKGALWSLNFAEQIIRWPFSVIFGSGGGDRPNPHFEPQTSGVQLLDEFEAARARQAAVHKLDRDGVDTVIKYARAKPSARPTIDLGGLRRDVRATLLTMDDNELQALANASIGAVREFLEVREHGIHGVPIVRPIPADTALTAEMTADERVLWKVRSKLLKSQQSSDFKLSM</sequence>
<gene>
    <name evidence="1" type="ORF">J2Z31_001833</name>
</gene>
<comment type="caution">
    <text evidence="1">The sequence shown here is derived from an EMBL/GenBank/DDBJ whole genome shotgun (WGS) entry which is preliminary data.</text>
</comment>
<keyword evidence="2" id="KW-1185">Reference proteome</keyword>
<dbReference type="EMBL" id="JAGILA010000002">
    <property type="protein sequence ID" value="MBP2235341.1"/>
    <property type="molecule type" value="Genomic_DNA"/>
</dbReference>
<organism evidence="1 2">
    <name type="scientific">Sinorhizobium kostiense</name>
    <dbReference type="NCBI Taxonomy" id="76747"/>
    <lineage>
        <taxon>Bacteria</taxon>
        <taxon>Pseudomonadati</taxon>
        <taxon>Pseudomonadota</taxon>
        <taxon>Alphaproteobacteria</taxon>
        <taxon>Hyphomicrobiales</taxon>
        <taxon>Rhizobiaceae</taxon>
        <taxon>Sinorhizobium/Ensifer group</taxon>
        <taxon>Sinorhizobium</taxon>
    </lineage>
</organism>
<protein>
    <submittedName>
        <fullName evidence="1">Uncharacterized protein</fullName>
    </submittedName>
</protein>
<name>A0ABS4QXG2_9HYPH</name>
<evidence type="ECO:0000313" key="2">
    <source>
        <dbReference type="Proteomes" id="UP000730739"/>
    </source>
</evidence>
<dbReference type="RefSeq" id="WP_209601555.1">
    <property type="nucleotide sequence ID" value="NZ_JAGILA010000002.1"/>
</dbReference>
<accession>A0ABS4QXG2</accession>
<proteinExistence type="predicted"/>
<reference evidence="1 2" key="1">
    <citation type="submission" date="2021-03" db="EMBL/GenBank/DDBJ databases">
        <title>Genomic Encyclopedia of Type Strains, Phase IV (KMG-IV): sequencing the most valuable type-strain genomes for metagenomic binning, comparative biology and taxonomic classification.</title>
        <authorList>
            <person name="Goeker M."/>
        </authorList>
    </citation>
    <scope>NUCLEOTIDE SEQUENCE [LARGE SCALE GENOMIC DNA]</scope>
    <source>
        <strain evidence="1 2">DSM 13372</strain>
    </source>
</reference>
<evidence type="ECO:0000313" key="1">
    <source>
        <dbReference type="EMBL" id="MBP2235341.1"/>
    </source>
</evidence>
<dbReference type="Proteomes" id="UP000730739">
    <property type="component" value="Unassembled WGS sequence"/>
</dbReference>